<dbReference type="VEuPathDB" id="VectorBase:LLOJ005327"/>
<dbReference type="EnsemblMetazoa" id="LLOJ005327-RA">
    <property type="protein sequence ID" value="LLOJ005327-PA"/>
    <property type="gene ID" value="LLOJ005327"/>
</dbReference>
<organism evidence="1 2">
    <name type="scientific">Lutzomyia longipalpis</name>
    <name type="common">Sand fly</name>
    <dbReference type="NCBI Taxonomy" id="7200"/>
    <lineage>
        <taxon>Eukaryota</taxon>
        <taxon>Metazoa</taxon>
        <taxon>Ecdysozoa</taxon>
        <taxon>Arthropoda</taxon>
        <taxon>Hexapoda</taxon>
        <taxon>Insecta</taxon>
        <taxon>Pterygota</taxon>
        <taxon>Neoptera</taxon>
        <taxon>Endopterygota</taxon>
        <taxon>Diptera</taxon>
        <taxon>Nematocera</taxon>
        <taxon>Psychodoidea</taxon>
        <taxon>Psychodidae</taxon>
        <taxon>Lutzomyia</taxon>
        <taxon>Lutzomyia</taxon>
    </lineage>
</organism>
<reference evidence="1" key="1">
    <citation type="submission" date="2020-05" db="UniProtKB">
        <authorList>
            <consortium name="EnsemblMetazoa"/>
        </authorList>
    </citation>
    <scope>IDENTIFICATION</scope>
    <source>
        <strain evidence="1">Jacobina</strain>
    </source>
</reference>
<dbReference type="AlphaFoldDB" id="A0A1B0CL40"/>
<proteinExistence type="predicted"/>
<name>A0A1B0CL40_LUTLO</name>
<sequence length="47" mass="5675">MRSWFNRVNVVKSLNGRQGRASRRTFSVSRSSIRRSRIKLIFFRVNF</sequence>
<dbReference type="EMBL" id="AJWK01016881">
    <property type="status" value="NOT_ANNOTATED_CDS"/>
    <property type="molecule type" value="Genomic_DNA"/>
</dbReference>
<dbReference type="Proteomes" id="UP000092461">
    <property type="component" value="Unassembled WGS sequence"/>
</dbReference>
<accession>A0A1B0CL40</accession>
<keyword evidence="2" id="KW-1185">Reference proteome</keyword>
<evidence type="ECO:0000313" key="1">
    <source>
        <dbReference type="EnsemblMetazoa" id="LLOJ005327-PA"/>
    </source>
</evidence>
<protein>
    <submittedName>
        <fullName evidence="1">Uncharacterized protein</fullName>
    </submittedName>
</protein>
<evidence type="ECO:0000313" key="2">
    <source>
        <dbReference type="Proteomes" id="UP000092461"/>
    </source>
</evidence>